<dbReference type="EMBL" id="JAGUCO010000001">
    <property type="protein sequence ID" value="MBS2097265.1"/>
    <property type="molecule type" value="Genomic_DNA"/>
</dbReference>
<dbReference type="PROSITE" id="PS50977">
    <property type="entry name" value="HTH_TETR_2"/>
    <property type="match status" value="1"/>
</dbReference>
<dbReference type="PANTHER" id="PTHR30328:SF54">
    <property type="entry name" value="HTH-TYPE TRANSCRIPTIONAL REPRESSOR SCO4008"/>
    <property type="match status" value="1"/>
</dbReference>
<accession>A0ABS5JR25</accession>
<dbReference type="RefSeq" id="WP_212213404.1">
    <property type="nucleotide sequence ID" value="NZ_JAGUCO010000001.1"/>
</dbReference>
<keyword evidence="5" id="KW-1185">Reference proteome</keyword>
<dbReference type="SUPFAM" id="SSF46689">
    <property type="entry name" value="Homeodomain-like"/>
    <property type="match status" value="1"/>
</dbReference>
<evidence type="ECO:0000313" key="5">
    <source>
        <dbReference type="Proteomes" id="UP000708576"/>
    </source>
</evidence>
<reference evidence="4 5" key="1">
    <citation type="journal article" date="2015" name="Int. J. Syst. Evol. Microbiol.">
        <title>Carboxylicivirga linearis sp. nov., isolated from a sea cucumber culture pond.</title>
        <authorList>
            <person name="Wang F.Q."/>
            <person name="Zhou Y.X."/>
            <person name="Lin X.Z."/>
            <person name="Chen G.J."/>
            <person name="Du Z.J."/>
        </authorList>
    </citation>
    <scope>NUCLEOTIDE SEQUENCE [LARGE SCALE GENOMIC DNA]</scope>
    <source>
        <strain evidence="4 5">FB218</strain>
    </source>
</reference>
<protein>
    <submittedName>
        <fullName evidence="4">TetR/AcrR family transcriptional regulator</fullName>
    </submittedName>
</protein>
<comment type="caution">
    <text evidence="4">The sequence shown here is derived from an EMBL/GenBank/DDBJ whole genome shotgun (WGS) entry which is preliminary data.</text>
</comment>
<dbReference type="Proteomes" id="UP000708576">
    <property type="component" value="Unassembled WGS sequence"/>
</dbReference>
<evidence type="ECO:0000256" key="1">
    <source>
        <dbReference type="ARBA" id="ARBA00023125"/>
    </source>
</evidence>
<dbReference type="InterPro" id="IPR050109">
    <property type="entry name" value="HTH-type_TetR-like_transc_reg"/>
</dbReference>
<proteinExistence type="predicted"/>
<dbReference type="Gene3D" id="1.10.10.60">
    <property type="entry name" value="Homeodomain-like"/>
    <property type="match status" value="1"/>
</dbReference>
<organism evidence="4 5">
    <name type="scientific">Carboxylicivirga linearis</name>
    <dbReference type="NCBI Taxonomy" id="1628157"/>
    <lineage>
        <taxon>Bacteria</taxon>
        <taxon>Pseudomonadati</taxon>
        <taxon>Bacteroidota</taxon>
        <taxon>Bacteroidia</taxon>
        <taxon>Marinilabiliales</taxon>
        <taxon>Marinilabiliaceae</taxon>
        <taxon>Carboxylicivirga</taxon>
    </lineage>
</organism>
<dbReference type="PANTHER" id="PTHR30328">
    <property type="entry name" value="TRANSCRIPTIONAL REPRESSOR"/>
    <property type="match status" value="1"/>
</dbReference>
<feature type="domain" description="HTH tetR-type" evidence="3">
    <location>
        <begin position="7"/>
        <end position="67"/>
    </location>
</feature>
<dbReference type="Gene3D" id="1.10.357.10">
    <property type="entry name" value="Tetracycline Repressor, domain 2"/>
    <property type="match status" value="1"/>
</dbReference>
<feature type="DNA-binding region" description="H-T-H motif" evidence="2">
    <location>
        <begin position="30"/>
        <end position="49"/>
    </location>
</feature>
<evidence type="ECO:0000313" key="4">
    <source>
        <dbReference type="EMBL" id="MBS2097265.1"/>
    </source>
</evidence>
<sequence length="189" mass="21641">MAKVGDLDIENRVFETTKELLINHGVKGWNMDELSDAVGVSKRTLYKIIGNKEDLLFKVTEKNITSDIKEKTDFLHGDSPYPERLNGFCEFITRGFDEFVLLNANHIVKEYPRIGCVVEKEKEKLNQSFATFFTLGQEQGYINKDLDVNMVAVFIQSVITYNISFCKSSIEFKNKAFPELEIIIKGIQV</sequence>
<evidence type="ECO:0000259" key="3">
    <source>
        <dbReference type="PROSITE" id="PS50977"/>
    </source>
</evidence>
<dbReference type="InterPro" id="IPR009057">
    <property type="entry name" value="Homeodomain-like_sf"/>
</dbReference>
<keyword evidence="1 2" id="KW-0238">DNA-binding</keyword>
<dbReference type="Pfam" id="PF00440">
    <property type="entry name" value="TetR_N"/>
    <property type="match status" value="1"/>
</dbReference>
<name>A0ABS5JR25_9BACT</name>
<evidence type="ECO:0000256" key="2">
    <source>
        <dbReference type="PROSITE-ProRule" id="PRU00335"/>
    </source>
</evidence>
<dbReference type="InterPro" id="IPR001647">
    <property type="entry name" value="HTH_TetR"/>
</dbReference>
<gene>
    <name evidence="4" type="ORF">KEM10_03180</name>
</gene>